<dbReference type="SUPFAM" id="SSF46548">
    <property type="entry name" value="alpha-helical ferredoxin"/>
    <property type="match status" value="1"/>
</dbReference>
<keyword evidence="1" id="KW-0479">Metal-binding</keyword>
<sequence>MEYRELGRTGYRVSLVGFGGIPIQRIDGAEAKKVVGRALELGINFFDTARGYTDSEEKLGVALKEHRDKVIIATKSMARDREGMAADIEKSLQALGVDCIDLYQMHNIKDEETLEKVLKPDGALAALKEARDQGKIKHIGVTGHVKELLIKVVKTGEVETVQFPFNAVETNGVRELLDLATETGVGAIVMKPLAGGALSNANFALRYLLEYPVSTVIPGMDSVRQVEENAAVGSNPLPLSAAEREELQREVASLGMQFCRRCEYCLPCQQGIDIPSVFLFEGYYTRYGLKEWAVERYRALKAKPEDCLECGECEERCPYNLPIRRMLKEAAQKLG</sequence>
<keyword evidence="3" id="KW-0411">Iron-sulfur</keyword>
<protein>
    <submittedName>
        <fullName evidence="5">Aldo/keto reductase</fullName>
    </submittedName>
</protein>
<name>A0A101FH39_9THEO</name>
<dbReference type="GO" id="GO:0016491">
    <property type="term" value="F:oxidoreductase activity"/>
    <property type="evidence" value="ECO:0007669"/>
    <property type="project" value="InterPro"/>
</dbReference>
<evidence type="ECO:0000256" key="2">
    <source>
        <dbReference type="ARBA" id="ARBA00023004"/>
    </source>
</evidence>
<dbReference type="EMBL" id="LGFO01000024">
    <property type="protein sequence ID" value="KUK36948.1"/>
    <property type="molecule type" value="Genomic_DNA"/>
</dbReference>
<dbReference type="PROSITE" id="PS00198">
    <property type="entry name" value="4FE4S_FER_1"/>
    <property type="match status" value="1"/>
</dbReference>
<dbReference type="PANTHER" id="PTHR43312:SF1">
    <property type="entry name" value="NADP-DEPENDENT OXIDOREDUCTASE DOMAIN-CONTAINING PROTEIN"/>
    <property type="match status" value="1"/>
</dbReference>
<dbReference type="Gene3D" id="3.20.20.100">
    <property type="entry name" value="NADP-dependent oxidoreductase domain"/>
    <property type="match status" value="1"/>
</dbReference>
<dbReference type="PANTHER" id="PTHR43312">
    <property type="entry name" value="D-THREO-ALDOSE 1-DEHYDROGENASE"/>
    <property type="match status" value="1"/>
</dbReference>
<dbReference type="PROSITE" id="PS51379">
    <property type="entry name" value="4FE4S_FER_2"/>
    <property type="match status" value="1"/>
</dbReference>
<dbReference type="GO" id="GO:0046872">
    <property type="term" value="F:metal ion binding"/>
    <property type="evidence" value="ECO:0007669"/>
    <property type="project" value="UniProtKB-KW"/>
</dbReference>
<reference evidence="6" key="1">
    <citation type="journal article" date="2015" name="MBio">
        <title>Genome-Resolved Metagenomic Analysis Reveals Roles for Candidate Phyla and Other Microbial Community Members in Biogeochemical Transformations in Oil Reservoirs.</title>
        <authorList>
            <person name="Hu P."/>
            <person name="Tom L."/>
            <person name="Singh A."/>
            <person name="Thomas B.C."/>
            <person name="Baker B.J."/>
            <person name="Piceno Y.M."/>
            <person name="Andersen G.L."/>
            <person name="Banfield J.F."/>
        </authorList>
    </citation>
    <scope>NUCLEOTIDE SEQUENCE [LARGE SCALE GENOMIC DNA]</scope>
</reference>
<dbReference type="Proteomes" id="UP000053326">
    <property type="component" value="Unassembled WGS sequence"/>
</dbReference>
<evidence type="ECO:0000313" key="5">
    <source>
        <dbReference type="EMBL" id="KUK36948.1"/>
    </source>
</evidence>
<feature type="domain" description="4Fe-4S ferredoxin-type" evidence="4">
    <location>
        <begin position="298"/>
        <end position="329"/>
    </location>
</feature>
<dbReference type="InterPro" id="IPR053135">
    <property type="entry name" value="AKR2_Oxidoreductase"/>
</dbReference>
<gene>
    <name evidence="5" type="ORF">XD66_0339</name>
</gene>
<dbReference type="InterPro" id="IPR017900">
    <property type="entry name" value="4Fe4S_Fe_S_CS"/>
</dbReference>
<evidence type="ECO:0000256" key="1">
    <source>
        <dbReference type="ARBA" id="ARBA00022723"/>
    </source>
</evidence>
<dbReference type="SUPFAM" id="SSF51430">
    <property type="entry name" value="NAD(P)-linked oxidoreductase"/>
    <property type="match status" value="1"/>
</dbReference>
<dbReference type="CDD" id="cd19100">
    <property type="entry name" value="AKR_unchar"/>
    <property type="match status" value="1"/>
</dbReference>
<dbReference type="PATRIC" id="fig|85874.4.peg.1473"/>
<evidence type="ECO:0000259" key="4">
    <source>
        <dbReference type="PROSITE" id="PS51379"/>
    </source>
</evidence>
<dbReference type="InterPro" id="IPR023210">
    <property type="entry name" value="NADP_OxRdtase_dom"/>
</dbReference>
<evidence type="ECO:0000313" key="6">
    <source>
        <dbReference type="Proteomes" id="UP000053326"/>
    </source>
</evidence>
<dbReference type="Pfam" id="PF13534">
    <property type="entry name" value="Fer4_17"/>
    <property type="match status" value="1"/>
</dbReference>
<dbReference type="PRINTS" id="PR00069">
    <property type="entry name" value="ALDKETRDTASE"/>
</dbReference>
<keyword evidence="2" id="KW-0408">Iron</keyword>
<dbReference type="InterPro" id="IPR020471">
    <property type="entry name" value="AKR"/>
</dbReference>
<evidence type="ECO:0000256" key="3">
    <source>
        <dbReference type="ARBA" id="ARBA00023014"/>
    </source>
</evidence>
<organism evidence="5 6">
    <name type="scientific">Thermacetogenium phaeum</name>
    <dbReference type="NCBI Taxonomy" id="85874"/>
    <lineage>
        <taxon>Bacteria</taxon>
        <taxon>Bacillati</taxon>
        <taxon>Bacillota</taxon>
        <taxon>Clostridia</taxon>
        <taxon>Thermoanaerobacterales</taxon>
        <taxon>Thermoanaerobacteraceae</taxon>
        <taxon>Thermacetogenium</taxon>
    </lineage>
</organism>
<proteinExistence type="predicted"/>
<dbReference type="InterPro" id="IPR036812">
    <property type="entry name" value="NAD(P)_OxRdtase_dom_sf"/>
</dbReference>
<dbReference type="AlphaFoldDB" id="A0A101FH39"/>
<dbReference type="GO" id="GO:0051536">
    <property type="term" value="F:iron-sulfur cluster binding"/>
    <property type="evidence" value="ECO:0007669"/>
    <property type="project" value="UniProtKB-KW"/>
</dbReference>
<dbReference type="Pfam" id="PF00248">
    <property type="entry name" value="Aldo_ket_red"/>
    <property type="match status" value="1"/>
</dbReference>
<comment type="caution">
    <text evidence="5">The sequence shown here is derived from an EMBL/GenBank/DDBJ whole genome shotgun (WGS) entry which is preliminary data.</text>
</comment>
<dbReference type="InterPro" id="IPR017896">
    <property type="entry name" value="4Fe4S_Fe-S-bd"/>
</dbReference>
<accession>A0A101FH39</accession>